<evidence type="ECO:0000256" key="1">
    <source>
        <dbReference type="SAM" id="MobiDB-lite"/>
    </source>
</evidence>
<sequence>MFSMRMFTLLCVPQVPIGGSGEEGSGFDDGSGMEPELTVGSGSGSGSEARSEGLALSVDLFALKTAPR</sequence>
<feature type="compositionally biased region" description="Gly residues" evidence="1">
    <location>
        <begin position="20"/>
        <end position="29"/>
    </location>
</feature>
<name>A0A3P7J5J1_STRVU</name>
<reference evidence="3 4" key="1">
    <citation type="submission" date="2018-11" db="EMBL/GenBank/DDBJ databases">
        <authorList>
            <consortium name="Pathogen Informatics"/>
        </authorList>
    </citation>
    <scope>NUCLEOTIDE SEQUENCE [LARGE SCALE GENOMIC DNA]</scope>
</reference>
<dbReference type="EMBL" id="UYYB01109433">
    <property type="protein sequence ID" value="VDM80660.1"/>
    <property type="molecule type" value="Genomic_DNA"/>
</dbReference>
<feature type="chain" id="PRO_5018113011" evidence="2">
    <location>
        <begin position="22"/>
        <end position="68"/>
    </location>
</feature>
<dbReference type="Proteomes" id="UP000270094">
    <property type="component" value="Unassembled WGS sequence"/>
</dbReference>
<evidence type="ECO:0000256" key="2">
    <source>
        <dbReference type="SAM" id="SignalP"/>
    </source>
</evidence>
<proteinExistence type="predicted"/>
<protein>
    <submittedName>
        <fullName evidence="3">Uncharacterized protein</fullName>
    </submittedName>
</protein>
<dbReference type="AlphaFoldDB" id="A0A3P7J5J1"/>
<organism evidence="3 4">
    <name type="scientific">Strongylus vulgaris</name>
    <name type="common">Blood worm</name>
    <dbReference type="NCBI Taxonomy" id="40348"/>
    <lineage>
        <taxon>Eukaryota</taxon>
        <taxon>Metazoa</taxon>
        <taxon>Ecdysozoa</taxon>
        <taxon>Nematoda</taxon>
        <taxon>Chromadorea</taxon>
        <taxon>Rhabditida</taxon>
        <taxon>Rhabditina</taxon>
        <taxon>Rhabditomorpha</taxon>
        <taxon>Strongyloidea</taxon>
        <taxon>Strongylidae</taxon>
        <taxon>Strongylus</taxon>
    </lineage>
</organism>
<feature type="signal peptide" evidence="2">
    <location>
        <begin position="1"/>
        <end position="21"/>
    </location>
</feature>
<evidence type="ECO:0000313" key="4">
    <source>
        <dbReference type="Proteomes" id="UP000270094"/>
    </source>
</evidence>
<keyword evidence="4" id="KW-1185">Reference proteome</keyword>
<evidence type="ECO:0000313" key="3">
    <source>
        <dbReference type="EMBL" id="VDM80660.1"/>
    </source>
</evidence>
<accession>A0A3P7J5J1</accession>
<feature type="region of interest" description="Disordered" evidence="1">
    <location>
        <begin position="20"/>
        <end position="52"/>
    </location>
</feature>
<gene>
    <name evidence="3" type="ORF">SVUK_LOCUS15658</name>
</gene>
<keyword evidence="2" id="KW-0732">Signal</keyword>